<dbReference type="AlphaFoldDB" id="A0A0P8YV63"/>
<dbReference type="Proteomes" id="UP000050326">
    <property type="component" value="Unassembled WGS sequence"/>
</dbReference>
<dbReference type="PROSITE" id="PS51273">
    <property type="entry name" value="GATASE_TYPE_1"/>
    <property type="match status" value="1"/>
</dbReference>
<dbReference type="GO" id="GO:0004049">
    <property type="term" value="F:anthranilate synthase activity"/>
    <property type="evidence" value="ECO:0007669"/>
    <property type="project" value="UniProtKB-EC"/>
</dbReference>
<dbReference type="STRING" id="36849.OXPF_30350"/>
<dbReference type="CDD" id="cd01743">
    <property type="entry name" value="GATase1_Anthranilate_Synthase"/>
    <property type="match status" value="1"/>
</dbReference>
<dbReference type="FunFam" id="3.40.50.880:FF:000003">
    <property type="entry name" value="Anthranilate synthase component II"/>
    <property type="match status" value="1"/>
</dbReference>
<keyword evidence="3" id="KW-0032">Aminotransferase</keyword>
<keyword evidence="3" id="KW-0456">Lyase</keyword>
<dbReference type="PANTHER" id="PTHR43418:SF4">
    <property type="entry name" value="MULTIFUNCTIONAL TRYPTOPHAN BIOSYNTHESIS PROTEIN"/>
    <property type="match status" value="1"/>
</dbReference>
<organism evidence="3 4">
    <name type="scientific">Oxobacter pfennigii</name>
    <dbReference type="NCBI Taxonomy" id="36849"/>
    <lineage>
        <taxon>Bacteria</taxon>
        <taxon>Bacillati</taxon>
        <taxon>Bacillota</taxon>
        <taxon>Clostridia</taxon>
        <taxon>Eubacteriales</taxon>
        <taxon>Clostridiaceae</taxon>
        <taxon>Oxobacter</taxon>
    </lineage>
</organism>
<feature type="domain" description="Glutamine amidotransferase" evidence="2">
    <location>
        <begin position="3"/>
        <end position="185"/>
    </location>
</feature>
<comment type="caution">
    <text evidence="3">The sequence shown here is derived from an EMBL/GenBank/DDBJ whole genome shotgun (WGS) entry which is preliminary data.</text>
</comment>
<dbReference type="PRINTS" id="PR00099">
    <property type="entry name" value="CPSGATASE"/>
</dbReference>
<dbReference type="NCBIfam" id="TIGR00566">
    <property type="entry name" value="trpG_papA"/>
    <property type="match status" value="1"/>
</dbReference>
<dbReference type="PANTHER" id="PTHR43418">
    <property type="entry name" value="MULTIFUNCTIONAL TRYPTOPHAN BIOSYNTHESIS PROTEIN-RELATED"/>
    <property type="match status" value="1"/>
</dbReference>
<dbReference type="OrthoDB" id="9804328at2"/>
<dbReference type="EC" id="4.1.3.27" evidence="3"/>
<keyword evidence="1" id="KW-0315">Glutamine amidotransferase</keyword>
<dbReference type="PATRIC" id="fig|36849.3.peg.3218"/>
<dbReference type="InterPro" id="IPR050472">
    <property type="entry name" value="Anth_synth/Amidotransfase"/>
</dbReference>
<proteinExistence type="predicted"/>
<sequence length="195" mass="21558">MLVMIDNYDSFTYNLYQYIGEIYSNIKVIRNDKTTVDEIWDLKPKGIVLSPGPGRPEDAGICAGVIKELGKEIPILGICLGHQAIGHAYGGKVVGAEVIMHGKTSIISHDSDGLFKGISQPLNVMRYHSLVVDKEDFPDELNVTAQTKDGVIMGVRHKKYHVYGLQFHPESIMTEQGKDILKNFVEVINNASASN</sequence>
<accession>A0A0P8YV63</accession>
<evidence type="ECO:0000313" key="3">
    <source>
        <dbReference type="EMBL" id="KPU43594.1"/>
    </source>
</evidence>
<dbReference type="Pfam" id="PF00117">
    <property type="entry name" value="GATase"/>
    <property type="match status" value="1"/>
</dbReference>
<dbReference type="EMBL" id="LKET01000039">
    <property type="protein sequence ID" value="KPU43594.1"/>
    <property type="molecule type" value="Genomic_DNA"/>
</dbReference>
<dbReference type="InterPro" id="IPR029062">
    <property type="entry name" value="Class_I_gatase-like"/>
</dbReference>
<dbReference type="PRINTS" id="PR00097">
    <property type="entry name" value="ANTSNTHASEII"/>
</dbReference>
<keyword evidence="4" id="KW-1185">Reference proteome</keyword>
<protein>
    <submittedName>
        <fullName evidence="3">Aminodeoxychorismate/anthranilate synthase component 2</fullName>
        <ecNumber evidence="3">2.6.1.85</ecNumber>
        <ecNumber evidence="3">4.1.3.27</ecNumber>
    </submittedName>
</protein>
<dbReference type="GO" id="GO:0046820">
    <property type="term" value="F:4-amino-4-deoxychorismate synthase activity"/>
    <property type="evidence" value="ECO:0007669"/>
    <property type="project" value="UniProtKB-EC"/>
</dbReference>
<keyword evidence="3" id="KW-0808">Transferase</keyword>
<dbReference type="Gene3D" id="3.40.50.880">
    <property type="match status" value="1"/>
</dbReference>
<dbReference type="RefSeq" id="WP_054876027.1">
    <property type="nucleotide sequence ID" value="NZ_LKET01000039.1"/>
</dbReference>
<dbReference type="SUPFAM" id="SSF52317">
    <property type="entry name" value="Class I glutamine amidotransferase-like"/>
    <property type="match status" value="1"/>
</dbReference>
<reference evidence="3 4" key="1">
    <citation type="submission" date="2015-09" db="EMBL/GenBank/DDBJ databases">
        <title>Genome sequence of Oxobacter pfennigii DSM 3222.</title>
        <authorList>
            <person name="Poehlein A."/>
            <person name="Bengelsdorf F.R."/>
            <person name="Schiel-Bengelsdorf B."/>
            <person name="Duerre P."/>
            <person name="Daniel R."/>
        </authorList>
    </citation>
    <scope>NUCLEOTIDE SEQUENCE [LARGE SCALE GENOMIC DNA]</scope>
    <source>
        <strain evidence="3 4">DSM 3222</strain>
    </source>
</reference>
<evidence type="ECO:0000313" key="4">
    <source>
        <dbReference type="Proteomes" id="UP000050326"/>
    </source>
</evidence>
<evidence type="ECO:0000259" key="2">
    <source>
        <dbReference type="Pfam" id="PF00117"/>
    </source>
</evidence>
<evidence type="ECO:0000256" key="1">
    <source>
        <dbReference type="ARBA" id="ARBA00022962"/>
    </source>
</evidence>
<name>A0A0P8YV63_9CLOT</name>
<dbReference type="InterPro" id="IPR006221">
    <property type="entry name" value="TrpG/PapA_dom"/>
</dbReference>
<dbReference type="GO" id="GO:0000162">
    <property type="term" value="P:L-tryptophan biosynthetic process"/>
    <property type="evidence" value="ECO:0007669"/>
    <property type="project" value="TreeGrafter"/>
</dbReference>
<gene>
    <name evidence="3" type="primary">pabA</name>
    <name evidence="3" type="ORF">OXPF_30350</name>
</gene>
<dbReference type="EC" id="2.6.1.85" evidence="3"/>
<dbReference type="PRINTS" id="PR00096">
    <property type="entry name" value="GATASE"/>
</dbReference>
<dbReference type="InterPro" id="IPR017926">
    <property type="entry name" value="GATASE"/>
</dbReference>
<dbReference type="GO" id="GO:0005829">
    <property type="term" value="C:cytosol"/>
    <property type="evidence" value="ECO:0007669"/>
    <property type="project" value="TreeGrafter"/>
</dbReference>